<reference evidence="1" key="1">
    <citation type="submission" date="2025-08" db="UniProtKB">
        <authorList>
            <consortium name="Ensembl"/>
        </authorList>
    </citation>
    <scope>IDENTIFICATION</scope>
</reference>
<accession>A0A3B4AHN5</accession>
<proteinExistence type="predicted"/>
<sequence length="103" mass="11216">YTGPSERARERQIKEKVHVFSCEGERQTEGKMEEGAYLNQKKNFFSEGLPTSVFACQVKPGSEIALHQSSQCRAHGALGASGCHGRVPRRSGTIGPLCPECHG</sequence>
<name>A0A3B4AHN5_9GOBI</name>
<evidence type="ECO:0000313" key="2">
    <source>
        <dbReference type="Proteomes" id="UP000261520"/>
    </source>
</evidence>
<organism evidence="1 2">
    <name type="scientific">Periophthalmus magnuspinnatus</name>
    <dbReference type="NCBI Taxonomy" id="409849"/>
    <lineage>
        <taxon>Eukaryota</taxon>
        <taxon>Metazoa</taxon>
        <taxon>Chordata</taxon>
        <taxon>Craniata</taxon>
        <taxon>Vertebrata</taxon>
        <taxon>Euteleostomi</taxon>
        <taxon>Actinopterygii</taxon>
        <taxon>Neopterygii</taxon>
        <taxon>Teleostei</taxon>
        <taxon>Neoteleostei</taxon>
        <taxon>Acanthomorphata</taxon>
        <taxon>Gobiaria</taxon>
        <taxon>Gobiiformes</taxon>
        <taxon>Gobioidei</taxon>
        <taxon>Gobiidae</taxon>
        <taxon>Oxudercinae</taxon>
        <taxon>Periophthalmus</taxon>
    </lineage>
</organism>
<dbReference type="Ensembl" id="ENSPMGT00000017735.1">
    <property type="protein sequence ID" value="ENSPMGP00000016607.1"/>
    <property type="gene ID" value="ENSPMGG00000013635.1"/>
</dbReference>
<protein>
    <submittedName>
        <fullName evidence="1">Uncharacterized protein</fullName>
    </submittedName>
</protein>
<keyword evidence="2" id="KW-1185">Reference proteome</keyword>
<dbReference type="Proteomes" id="UP000261520">
    <property type="component" value="Unplaced"/>
</dbReference>
<reference evidence="1" key="2">
    <citation type="submission" date="2025-09" db="UniProtKB">
        <authorList>
            <consortium name="Ensembl"/>
        </authorList>
    </citation>
    <scope>IDENTIFICATION</scope>
</reference>
<evidence type="ECO:0000313" key="1">
    <source>
        <dbReference type="Ensembl" id="ENSPMGP00000016607.1"/>
    </source>
</evidence>
<dbReference type="AlphaFoldDB" id="A0A3B4AHN5"/>